<dbReference type="Proteomes" id="UP000297245">
    <property type="component" value="Unassembled WGS sequence"/>
</dbReference>
<dbReference type="Pfam" id="PF20152">
    <property type="entry name" value="DUF6534"/>
    <property type="match status" value="1"/>
</dbReference>
<protein>
    <recommendedName>
        <fullName evidence="2">DUF6534 domain-containing protein</fullName>
    </recommendedName>
</protein>
<sequence>LEVGWNSSLSALSDVITTVALSWTFTFSRTGFKRTDTLLQKLLQYAVTRGLFVTLVQILLVITFLVDPAKLWWTPFHLSLSKVYVITMSEFSYVNPCSFGFSELIINLSCNAQLT</sequence>
<evidence type="ECO:0000313" key="4">
    <source>
        <dbReference type="Proteomes" id="UP000297245"/>
    </source>
</evidence>
<keyword evidence="4" id="KW-1185">Reference proteome</keyword>
<dbReference type="InterPro" id="IPR045339">
    <property type="entry name" value="DUF6534"/>
</dbReference>
<organism evidence="3 4">
    <name type="scientific">Dendrothele bispora (strain CBS 962.96)</name>
    <dbReference type="NCBI Taxonomy" id="1314807"/>
    <lineage>
        <taxon>Eukaryota</taxon>
        <taxon>Fungi</taxon>
        <taxon>Dikarya</taxon>
        <taxon>Basidiomycota</taxon>
        <taxon>Agaricomycotina</taxon>
        <taxon>Agaricomycetes</taxon>
        <taxon>Agaricomycetidae</taxon>
        <taxon>Agaricales</taxon>
        <taxon>Agaricales incertae sedis</taxon>
        <taxon>Dendrothele</taxon>
    </lineage>
</organism>
<evidence type="ECO:0000313" key="3">
    <source>
        <dbReference type="EMBL" id="THU87900.1"/>
    </source>
</evidence>
<evidence type="ECO:0000259" key="2">
    <source>
        <dbReference type="Pfam" id="PF20152"/>
    </source>
</evidence>
<dbReference type="EMBL" id="ML179431">
    <property type="protein sequence ID" value="THU87900.1"/>
    <property type="molecule type" value="Genomic_DNA"/>
</dbReference>
<gene>
    <name evidence="3" type="ORF">K435DRAFT_680939</name>
</gene>
<keyword evidence="1" id="KW-0472">Membrane</keyword>
<reference evidence="3 4" key="1">
    <citation type="journal article" date="2019" name="Nat. Ecol. Evol.">
        <title>Megaphylogeny resolves global patterns of mushroom evolution.</title>
        <authorList>
            <person name="Varga T."/>
            <person name="Krizsan K."/>
            <person name="Foldi C."/>
            <person name="Dima B."/>
            <person name="Sanchez-Garcia M."/>
            <person name="Sanchez-Ramirez S."/>
            <person name="Szollosi G.J."/>
            <person name="Szarkandi J.G."/>
            <person name="Papp V."/>
            <person name="Albert L."/>
            <person name="Andreopoulos W."/>
            <person name="Angelini C."/>
            <person name="Antonin V."/>
            <person name="Barry K.W."/>
            <person name="Bougher N.L."/>
            <person name="Buchanan P."/>
            <person name="Buyck B."/>
            <person name="Bense V."/>
            <person name="Catcheside P."/>
            <person name="Chovatia M."/>
            <person name="Cooper J."/>
            <person name="Damon W."/>
            <person name="Desjardin D."/>
            <person name="Finy P."/>
            <person name="Geml J."/>
            <person name="Haridas S."/>
            <person name="Hughes K."/>
            <person name="Justo A."/>
            <person name="Karasinski D."/>
            <person name="Kautmanova I."/>
            <person name="Kiss B."/>
            <person name="Kocsube S."/>
            <person name="Kotiranta H."/>
            <person name="LaButti K.M."/>
            <person name="Lechner B.E."/>
            <person name="Liimatainen K."/>
            <person name="Lipzen A."/>
            <person name="Lukacs Z."/>
            <person name="Mihaltcheva S."/>
            <person name="Morgado L.N."/>
            <person name="Niskanen T."/>
            <person name="Noordeloos M.E."/>
            <person name="Ohm R.A."/>
            <person name="Ortiz-Santana B."/>
            <person name="Ovrebo C."/>
            <person name="Racz N."/>
            <person name="Riley R."/>
            <person name="Savchenko A."/>
            <person name="Shiryaev A."/>
            <person name="Soop K."/>
            <person name="Spirin V."/>
            <person name="Szebenyi C."/>
            <person name="Tomsovsky M."/>
            <person name="Tulloss R.E."/>
            <person name="Uehling J."/>
            <person name="Grigoriev I.V."/>
            <person name="Vagvolgyi C."/>
            <person name="Papp T."/>
            <person name="Martin F.M."/>
            <person name="Miettinen O."/>
            <person name="Hibbett D.S."/>
            <person name="Nagy L.G."/>
        </authorList>
    </citation>
    <scope>NUCLEOTIDE SEQUENCE [LARGE SCALE GENOMIC DNA]</scope>
    <source>
        <strain evidence="3 4">CBS 962.96</strain>
    </source>
</reference>
<accession>A0A4S8LGG1</accession>
<keyword evidence="1" id="KW-1133">Transmembrane helix</keyword>
<name>A0A4S8LGG1_DENBC</name>
<feature type="domain" description="DUF6534" evidence="2">
    <location>
        <begin position="10"/>
        <end position="88"/>
    </location>
</feature>
<feature type="non-terminal residue" evidence="3">
    <location>
        <position position="1"/>
    </location>
</feature>
<feature type="transmembrane region" description="Helical" evidence="1">
    <location>
        <begin position="46"/>
        <end position="66"/>
    </location>
</feature>
<dbReference type="AlphaFoldDB" id="A0A4S8LGG1"/>
<evidence type="ECO:0000256" key="1">
    <source>
        <dbReference type="SAM" id="Phobius"/>
    </source>
</evidence>
<proteinExistence type="predicted"/>
<keyword evidence="1" id="KW-0812">Transmembrane</keyword>